<accession>A0A8C9FXH5</accession>
<dbReference type="Proteomes" id="UP000694428">
    <property type="component" value="Unplaced"/>
</dbReference>
<sequence>MVPLVRGAGGSHQWLAAVLLGLCCLLPAGRLAAPGGDFPGVAADSLVVRKGDTAVLR</sequence>
<dbReference type="Ensembl" id="ENSPSTT00000021354.1">
    <property type="protein sequence ID" value="ENSPSTP00000020363.1"/>
    <property type="gene ID" value="ENSPSTG00000014764.1"/>
</dbReference>
<feature type="signal peptide" evidence="1">
    <location>
        <begin position="1"/>
        <end position="32"/>
    </location>
</feature>
<proteinExistence type="predicted"/>
<keyword evidence="3" id="KW-1185">Reference proteome</keyword>
<keyword evidence="1" id="KW-0732">Signal</keyword>
<organism evidence="2 3">
    <name type="scientific">Pavo cristatus</name>
    <name type="common">Indian peafowl</name>
    <name type="synonym">Blue peafowl</name>
    <dbReference type="NCBI Taxonomy" id="9049"/>
    <lineage>
        <taxon>Eukaryota</taxon>
        <taxon>Metazoa</taxon>
        <taxon>Chordata</taxon>
        <taxon>Craniata</taxon>
        <taxon>Vertebrata</taxon>
        <taxon>Euteleostomi</taxon>
        <taxon>Archelosauria</taxon>
        <taxon>Archosauria</taxon>
        <taxon>Dinosauria</taxon>
        <taxon>Saurischia</taxon>
        <taxon>Theropoda</taxon>
        <taxon>Coelurosauria</taxon>
        <taxon>Aves</taxon>
        <taxon>Neognathae</taxon>
        <taxon>Galloanserae</taxon>
        <taxon>Galliformes</taxon>
        <taxon>Phasianidae</taxon>
        <taxon>Phasianinae</taxon>
        <taxon>Pavo</taxon>
    </lineage>
</organism>
<evidence type="ECO:0000256" key="1">
    <source>
        <dbReference type="SAM" id="SignalP"/>
    </source>
</evidence>
<evidence type="ECO:0000313" key="2">
    <source>
        <dbReference type="Ensembl" id="ENSPSTP00000020363.1"/>
    </source>
</evidence>
<feature type="chain" id="PRO_5034920204" evidence="1">
    <location>
        <begin position="33"/>
        <end position="57"/>
    </location>
</feature>
<dbReference type="AlphaFoldDB" id="A0A8C9FXH5"/>
<protein>
    <submittedName>
        <fullName evidence="2">Uncharacterized protein</fullName>
    </submittedName>
</protein>
<name>A0A8C9FXH5_PAVCR</name>
<evidence type="ECO:0000313" key="3">
    <source>
        <dbReference type="Proteomes" id="UP000694428"/>
    </source>
</evidence>
<reference evidence="2" key="1">
    <citation type="submission" date="2025-08" db="UniProtKB">
        <authorList>
            <consortium name="Ensembl"/>
        </authorList>
    </citation>
    <scope>IDENTIFICATION</scope>
</reference>
<reference evidence="2" key="2">
    <citation type="submission" date="2025-09" db="UniProtKB">
        <authorList>
            <consortium name="Ensembl"/>
        </authorList>
    </citation>
    <scope>IDENTIFICATION</scope>
</reference>